<feature type="transmembrane region" description="Helical" evidence="8">
    <location>
        <begin position="169"/>
        <end position="188"/>
    </location>
</feature>
<feature type="transmembrane region" description="Helical" evidence="8">
    <location>
        <begin position="81"/>
        <end position="100"/>
    </location>
</feature>
<feature type="transmembrane region" description="Helical" evidence="8">
    <location>
        <begin position="251"/>
        <end position="270"/>
    </location>
</feature>
<keyword evidence="4" id="KW-1003">Cell membrane</keyword>
<keyword evidence="6 8" id="KW-1133">Transmembrane helix</keyword>
<sequence length="400" mass="41546">MPNAPERSRLTPPLFALLILLGTTGPLATDMYLPSFPAMTREFATSASGIQLTLTAFLMGIAFGQIFWGPLSDRLGRAKPLRWGTALFVVASIVAAVAPTLTTLTIARALQGLGGAAGLVISKAIVADTTRGVQTARIFSLLMTFGGVAPAVAPLIGSVLGEFGGFRTVLWFIALIALLMAAGSFGIYRETHPQHQRSTGSFVAPLRIALSKPRFVGYMVQFAFAFGAMMAYISASPFLYQNVMGLSPQGYAVFFGINSLGLVTAGLVSARLATRVPLRRTISIALSVLLASSIAMAVMAQLGVRSLALAAVIFVMVTSVGFTMGNTTGLAVAEVREVSGSGSALLGCAQFFIGAVATPLVGLSGDNSPIAFSITALACAIVAASALVYTADRFHQPKLG</sequence>
<dbReference type="EMBL" id="WYDN01000005">
    <property type="protein sequence ID" value="NAZ15831.1"/>
    <property type="molecule type" value="Genomic_DNA"/>
</dbReference>
<feature type="transmembrane region" description="Helical" evidence="8">
    <location>
        <begin position="215"/>
        <end position="239"/>
    </location>
</feature>
<feature type="transmembrane region" description="Helical" evidence="8">
    <location>
        <begin position="308"/>
        <end position="332"/>
    </location>
</feature>
<keyword evidence="5 8" id="KW-0812">Transmembrane</keyword>
<dbReference type="RefSeq" id="WP_161448334.1">
    <property type="nucleotide sequence ID" value="NZ_WYDN01000005.1"/>
</dbReference>
<comment type="similarity">
    <text evidence="2">Belongs to the major facilitator superfamily. Bcr/CmlA family.</text>
</comment>
<dbReference type="GO" id="GO:1990961">
    <property type="term" value="P:xenobiotic detoxification by transmembrane export across the plasma membrane"/>
    <property type="evidence" value="ECO:0007669"/>
    <property type="project" value="InterPro"/>
</dbReference>
<evidence type="ECO:0000256" key="8">
    <source>
        <dbReference type="SAM" id="Phobius"/>
    </source>
</evidence>
<evidence type="ECO:0000256" key="2">
    <source>
        <dbReference type="ARBA" id="ARBA00006236"/>
    </source>
</evidence>
<evidence type="ECO:0000256" key="5">
    <source>
        <dbReference type="ARBA" id="ARBA00022692"/>
    </source>
</evidence>
<feature type="transmembrane region" description="Helical" evidence="8">
    <location>
        <begin position="106"/>
        <end position="126"/>
    </location>
</feature>
<dbReference type="CDD" id="cd17320">
    <property type="entry name" value="MFS_MdfA_MDR_like"/>
    <property type="match status" value="1"/>
</dbReference>
<dbReference type="NCBIfam" id="TIGR00710">
    <property type="entry name" value="efflux_Bcr_CflA"/>
    <property type="match status" value="1"/>
</dbReference>
<protein>
    <submittedName>
        <fullName evidence="10">Bcr/CflA family efflux MFS transporter</fullName>
    </submittedName>
</protein>
<dbReference type="PROSITE" id="PS50850">
    <property type="entry name" value="MFS"/>
    <property type="match status" value="1"/>
</dbReference>
<feature type="domain" description="Major facilitator superfamily (MFS) profile" evidence="9">
    <location>
        <begin position="14"/>
        <end position="394"/>
    </location>
</feature>
<evidence type="ECO:0000313" key="10">
    <source>
        <dbReference type="EMBL" id="NAZ15831.1"/>
    </source>
</evidence>
<dbReference type="Pfam" id="PF07690">
    <property type="entry name" value="MFS_1"/>
    <property type="match status" value="1"/>
</dbReference>
<evidence type="ECO:0000256" key="7">
    <source>
        <dbReference type="ARBA" id="ARBA00023136"/>
    </source>
</evidence>
<dbReference type="SUPFAM" id="SSF103473">
    <property type="entry name" value="MFS general substrate transporter"/>
    <property type="match status" value="1"/>
</dbReference>
<comment type="subcellular location">
    <subcellularLocation>
        <location evidence="1">Cell membrane</location>
        <topology evidence="1">Multi-pass membrane protein</topology>
    </subcellularLocation>
</comment>
<evidence type="ECO:0000256" key="4">
    <source>
        <dbReference type="ARBA" id="ARBA00022475"/>
    </source>
</evidence>
<keyword evidence="7 8" id="KW-0472">Membrane</keyword>
<keyword evidence="3" id="KW-0813">Transport</keyword>
<accession>A0A6L9G265</accession>
<dbReference type="GO" id="GO:0042910">
    <property type="term" value="F:xenobiotic transmembrane transporter activity"/>
    <property type="evidence" value="ECO:0007669"/>
    <property type="project" value="InterPro"/>
</dbReference>
<evidence type="ECO:0000256" key="6">
    <source>
        <dbReference type="ARBA" id="ARBA00022989"/>
    </source>
</evidence>
<feature type="transmembrane region" description="Helical" evidence="8">
    <location>
        <begin position="344"/>
        <end position="364"/>
    </location>
</feature>
<dbReference type="Gene3D" id="1.20.1720.10">
    <property type="entry name" value="Multidrug resistance protein D"/>
    <property type="match status" value="1"/>
</dbReference>
<evidence type="ECO:0000259" key="9">
    <source>
        <dbReference type="PROSITE" id="PS50850"/>
    </source>
</evidence>
<dbReference type="InterPro" id="IPR020846">
    <property type="entry name" value="MFS_dom"/>
</dbReference>
<evidence type="ECO:0000256" key="1">
    <source>
        <dbReference type="ARBA" id="ARBA00004651"/>
    </source>
</evidence>
<feature type="transmembrane region" description="Helical" evidence="8">
    <location>
        <begin position="282"/>
        <end position="302"/>
    </location>
</feature>
<feature type="transmembrane region" description="Helical" evidence="8">
    <location>
        <begin position="138"/>
        <end position="157"/>
    </location>
</feature>
<evidence type="ECO:0000256" key="3">
    <source>
        <dbReference type="ARBA" id="ARBA00022448"/>
    </source>
</evidence>
<proteinExistence type="inferred from homology"/>
<dbReference type="PANTHER" id="PTHR23502">
    <property type="entry name" value="MAJOR FACILITATOR SUPERFAMILY"/>
    <property type="match status" value="1"/>
</dbReference>
<reference evidence="10 11" key="1">
    <citation type="submission" date="2020-01" db="EMBL/GenBank/DDBJ databases">
        <title>Glutamicibacter soli M275.</title>
        <authorList>
            <person name="Meng X."/>
        </authorList>
    </citation>
    <scope>NUCLEOTIDE SEQUENCE [LARGE SCALE GENOMIC DNA]</scope>
    <source>
        <strain evidence="10 11">M275</strain>
    </source>
</reference>
<organism evidence="10 11">
    <name type="scientific">Glutamicibacter soli</name>
    <dbReference type="NCBI Taxonomy" id="453836"/>
    <lineage>
        <taxon>Bacteria</taxon>
        <taxon>Bacillati</taxon>
        <taxon>Actinomycetota</taxon>
        <taxon>Actinomycetes</taxon>
        <taxon>Micrococcales</taxon>
        <taxon>Micrococcaceae</taxon>
        <taxon>Glutamicibacter</taxon>
    </lineage>
</organism>
<feature type="transmembrane region" description="Helical" evidence="8">
    <location>
        <begin position="370"/>
        <end position="391"/>
    </location>
</feature>
<dbReference type="PANTHER" id="PTHR23502:SF132">
    <property type="entry name" value="POLYAMINE TRANSPORTER 2-RELATED"/>
    <property type="match status" value="1"/>
</dbReference>
<dbReference type="InterPro" id="IPR036259">
    <property type="entry name" value="MFS_trans_sf"/>
</dbReference>
<dbReference type="Proteomes" id="UP000477543">
    <property type="component" value="Unassembled WGS sequence"/>
</dbReference>
<evidence type="ECO:0000313" key="11">
    <source>
        <dbReference type="Proteomes" id="UP000477543"/>
    </source>
</evidence>
<dbReference type="GO" id="GO:0005886">
    <property type="term" value="C:plasma membrane"/>
    <property type="evidence" value="ECO:0007669"/>
    <property type="project" value="UniProtKB-SubCell"/>
</dbReference>
<dbReference type="AlphaFoldDB" id="A0A6L9G265"/>
<name>A0A6L9G265_9MICC</name>
<gene>
    <name evidence="10" type="ORF">GT020_07075</name>
</gene>
<comment type="caution">
    <text evidence="10">The sequence shown here is derived from an EMBL/GenBank/DDBJ whole genome shotgun (WGS) entry which is preliminary data.</text>
</comment>
<feature type="transmembrane region" description="Helical" evidence="8">
    <location>
        <begin position="50"/>
        <end position="69"/>
    </location>
</feature>
<dbReference type="InterPro" id="IPR004812">
    <property type="entry name" value="Efflux_drug-R_Bcr/CmlA"/>
</dbReference>
<dbReference type="InterPro" id="IPR011701">
    <property type="entry name" value="MFS"/>
</dbReference>